<reference evidence="2" key="1">
    <citation type="submission" date="2023-07" db="EMBL/GenBank/DDBJ databases">
        <title>Description of three actinobacteria isolated from air of manufacturing shop in a pharmaceutical factory.</title>
        <authorList>
            <person name="Zhang D.-F."/>
        </authorList>
    </citation>
    <scope>NUCLEOTIDE SEQUENCE [LARGE SCALE GENOMIC DNA]</scope>
    <source>
        <strain evidence="2">CCTCC AB 2011122</strain>
    </source>
</reference>
<evidence type="ECO:0000313" key="1">
    <source>
        <dbReference type="EMBL" id="MDR5692588.1"/>
    </source>
</evidence>
<evidence type="ECO:0000313" key="2">
    <source>
        <dbReference type="Proteomes" id="UP001260072"/>
    </source>
</evidence>
<dbReference type="Proteomes" id="UP001260072">
    <property type="component" value="Unassembled WGS sequence"/>
</dbReference>
<sequence>MTATDAAGRHDELLLDAPAPWALPLPRDLVGDERAAWLARAADDAAASAAHWPAEAVELLPAILEHALDSRGDEGLVLFLLSPTAPACATLRIAVLPSPGRAAVARDLRAAPRTALVTRIEGAGLGDGAEWVHGAPMPGGAGEQLAGLQWCFAGDDELVLATLDPVPPPVLAHVVDLARELVSGLRRVRDDGDWLAPALPEGVGFRTGEAWPDAAARAASVVDAAAPGRAGR</sequence>
<organism evidence="1 2">
    <name type="scientific">Agromyces indicus</name>
    <dbReference type="NCBI Taxonomy" id="758919"/>
    <lineage>
        <taxon>Bacteria</taxon>
        <taxon>Bacillati</taxon>
        <taxon>Actinomycetota</taxon>
        <taxon>Actinomycetes</taxon>
        <taxon>Micrococcales</taxon>
        <taxon>Microbacteriaceae</taxon>
        <taxon>Agromyces</taxon>
    </lineage>
</organism>
<keyword evidence="2" id="KW-1185">Reference proteome</keyword>
<dbReference type="EMBL" id="JAVKGS010000003">
    <property type="protein sequence ID" value="MDR5692588.1"/>
    <property type="molecule type" value="Genomic_DNA"/>
</dbReference>
<dbReference type="RefSeq" id="WP_310520995.1">
    <property type="nucleotide sequence ID" value="NZ_BAABBS010000001.1"/>
</dbReference>
<comment type="caution">
    <text evidence="1">The sequence shown here is derived from an EMBL/GenBank/DDBJ whole genome shotgun (WGS) entry which is preliminary data.</text>
</comment>
<protein>
    <submittedName>
        <fullName evidence="1">Uncharacterized protein</fullName>
    </submittedName>
</protein>
<accession>A0ABU1FLI2</accession>
<gene>
    <name evidence="1" type="ORF">RH861_11000</name>
</gene>
<name>A0ABU1FLI2_9MICO</name>
<proteinExistence type="predicted"/>